<keyword evidence="1" id="KW-1133">Transmembrane helix</keyword>
<dbReference type="InterPro" id="IPR002105">
    <property type="entry name" value="Dockerin_1_rpt"/>
</dbReference>
<dbReference type="Gene3D" id="1.10.1330.10">
    <property type="entry name" value="Dockerin domain"/>
    <property type="match status" value="1"/>
</dbReference>
<name>A0A935C3Z3_9FIRM</name>
<dbReference type="EMBL" id="JAEQMG010000169">
    <property type="protein sequence ID" value="MBK6090014.1"/>
    <property type="molecule type" value="Genomic_DNA"/>
</dbReference>
<dbReference type="AlphaFoldDB" id="A0A935C3Z3"/>
<dbReference type="SUPFAM" id="SSF63829">
    <property type="entry name" value="Calcium-dependent phosphotriesterase"/>
    <property type="match status" value="1"/>
</dbReference>
<feature type="transmembrane region" description="Helical" evidence="1">
    <location>
        <begin position="58"/>
        <end position="80"/>
    </location>
</feature>
<keyword evidence="4" id="KW-1185">Reference proteome</keyword>
<dbReference type="Proteomes" id="UP000633365">
    <property type="component" value="Unassembled WGS sequence"/>
</dbReference>
<evidence type="ECO:0000313" key="3">
    <source>
        <dbReference type="EMBL" id="MBK6090014.1"/>
    </source>
</evidence>
<sequence length="456" mass="49613">MQCDVSSHLKPLSGSVTDDIIKTKIIEKADLLRAKARLRDSRGSDGVAESRYQMKHRCIVIVCMIVTAVMAMCASVTVGADSTLHNLAQCRRVYAYSGNNNAYFYGFGNHTLCSARAIPDETERTVTTDGVIRAVCHDEAYSYALITTANSQYSLIKLDMNSGEYQINPLASGNNIQHNSFAVSDGEIFLIVHDSTYGHVESRDFDGNPLHTYYLDKGVNYLFHNGGNAYAVSFSGEIYCLSFGIISSCAKIESYSECQNAGVGYIQTDKGQLVSLTDGTTRNGIGTHVVISDGELFSFDSGLLLAAANHSKAILKDNYQSVVSSRDTPDKPIERNSSNINRENTIIVDAGMTVAALKKRDESISAVYDNDGQEIGSGKLRTGYSLKKYGIEYPLVVRGDLNASGTVNSRDIKLFMEHLVGNSTLTGVFAIAADWNGDGNLDNRDLALLSKKVTIQ</sequence>
<dbReference type="GO" id="GO:0000272">
    <property type="term" value="P:polysaccharide catabolic process"/>
    <property type="evidence" value="ECO:0007669"/>
    <property type="project" value="InterPro"/>
</dbReference>
<protein>
    <submittedName>
        <fullName evidence="3">Dockerin type I repeat-containing protein</fullName>
    </submittedName>
</protein>
<dbReference type="InterPro" id="IPR016134">
    <property type="entry name" value="Dockerin_dom"/>
</dbReference>
<evidence type="ECO:0000259" key="2">
    <source>
        <dbReference type="PROSITE" id="PS51766"/>
    </source>
</evidence>
<dbReference type="SUPFAM" id="SSF63446">
    <property type="entry name" value="Type I dockerin domain"/>
    <property type="match status" value="1"/>
</dbReference>
<comment type="caution">
    <text evidence="3">The sequence shown here is derived from an EMBL/GenBank/DDBJ whole genome shotgun (WGS) entry which is preliminary data.</text>
</comment>
<feature type="domain" description="Dockerin" evidence="2">
    <location>
        <begin position="394"/>
        <end position="456"/>
    </location>
</feature>
<keyword evidence="1" id="KW-0812">Transmembrane</keyword>
<dbReference type="CDD" id="cd14256">
    <property type="entry name" value="Dockerin_I"/>
    <property type="match status" value="1"/>
</dbReference>
<dbReference type="RefSeq" id="WP_201428708.1">
    <property type="nucleotide sequence ID" value="NZ_JAEQMG010000169.1"/>
</dbReference>
<evidence type="ECO:0000256" key="1">
    <source>
        <dbReference type="SAM" id="Phobius"/>
    </source>
</evidence>
<accession>A0A935C3Z3</accession>
<dbReference type="InterPro" id="IPR018247">
    <property type="entry name" value="EF_Hand_1_Ca_BS"/>
</dbReference>
<evidence type="ECO:0000313" key="4">
    <source>
        <dbReference type="Proteomes" id="UP000633365"/>
    </source>
</evidence>
<keyword evidence="1" id="KW-0472">Membrane</keyword>
<reference evidence="3" key="1">
    <citation type="submission" date="2021-01" db="EMBL/GenBank/DDBJ databases">
        <title>Genome public.</title>
        <authorList>
            <person name="Liu C."/>
            <person name="Sun Q."/>
        </authorList>
    </citation>
    <scope>NUCLEOTIDE SEQUENCE</scope>
    <source>
        <strain evidence="3">M6</strain>
    </source>
</reference>
<dbReference type="InterPro" id="IPR036439">
    <property type="entry name" value="Dockerin_dom_sf"/>
</dbReference>
<dbReference type="Pfam" id="PF00404">
    <property type="entry name" value="Dockerin_1"/>
    <property type="match status" value="1"/>
</dbReference>
<gene>
    <name evidence="3" type="ORF">JKK62_15415</name>
</gene>
<dbReference type="GO" id="GO:0004553">
    <property type="term" value="F:hydrolase activity, hydrolyzing O-glycosyl compounds"/>
    <property type="evidence" value="ECO:0007669"/>
    <property type="project" value="InterPro"/>
</dbReference>
<proteinExistence type="predicted"/>
<dbReference type="PROSITE" id="PS51766">
    <property type="entry name" value="DOCKERIN"/>
    <property type="match status" value="1"/>
</dbReference>
<dbReference type="PROSITE" id="PS00018">
    <property type="entry name" value="EF_HAND_1"/>
    <property type="match status" value="1"/>
</dbReference>
<organism evidence="3 4">
    <name type="scientific">Ruminococcus difficilis</name>
    <dbReference type="NCBI Taxonomy" id="2763069"/>
    <lineage>
        <taxon>Bacteria</taxon>
        <taxon>Bacillati</taxon>
        <taxon>Bacillota</taxon>
        <taxon>Clostridia</taxon>
        <taxon>Eubacteriales</taxon>
        <taxon>Oscillospiraceae</taxon>
        <taxon>Ruminococcus</taxon>
    </lineage>
</organism>